<evidence type="ECO:0000313" key="12">
    <source>
        <dbReference type="Proteomes" id="UP000002745"/>
    </source>
</evidence>
<dbReference type="InterPro" id="IPR036034">
    <property type="entry name" value="PDZ_sf"/>
</dbReference>
<dbReference type="OrthoDB" id="7631416at2"/>
<evidence type="ECO:0000256" key="1">
    <source>
        <dbReference type="ARBA" id="ARBA00004533"/>
    </source>
</evidence>
<evidence type="ECO:0000256" key="3">
    <source>
        <dbReference type="ARBA" id="ARBA00022475"/>
    </source>
</evidence>
<keyword evidence="4" id="KW-0997">Cell inner membrane</keyword>
<dbReference type="RefSeq" id="WP_015827291.1">
    <property type="nucleotide sequence ID" value="NC_012982.1"/>
</dbReference>
<dbReference type="HOGENOM" id="CLU_887884_0_0_5"/>
<dbReference type="STRING" id="582402.Hbal_1452"/>
<dbReference type="Gene3D" id="2.30.30.830">
    <property type="match status" value="1"/>
</dbReference>
<keyword evidence="12" id="KW-1185">Reference proteome</keyword>
<dbReference type="KEGG" id="hba:Hbal_1452"/>
<keyword evidence="7 9" id="KW-1133">Transmembrane helix</keyword>
<dbReference type="AlphaFoldDB" id="C6XJ46"/>
<evidence type="ECO:0000256" key="2">
    <source>
        <dbReference type="ARBA" id="ARBA00022448"/>
    </source>
</evidence>
<accession>C6XJ46</accession>
<name>C6XJ46_HIRBI</name>
<reference evidence="12" key="1">
    <citation type="journal article" date="2011" name="J. Bacteriol.">
        <title>Genome sequences of eight morphologically diverse alphaproteobacteria.</title>
        <authorList>
            <consortium name="US DOE Joint Genome Institute"/>
            <person name="Brown P.J."/>
            <person name="Kysela D.T."/>
            <person name="Buechlein A."/>
            <person name="Hemmerich C."/>
            <person name="Brun Y.V."/>
        </authorList>
    </citation>
    <scope>NUCLEOTIDE SEQUENCE [LARGE SCALE GENOMIC DNA]</scope>
    <source>
        <strain evidence="12">ATCC 49814 / DSM 5838 / IFAM 1418</strain>
    </source>
</reference>
<feature type="transmembrane region" description="Helical" evidence="9">
    <location>
        <begin position="21"/>
        <end position="43"/>
    </location>
</feature>
<evidence type="ECO:0000256" key="4">
    <source>
        <dbReference type="ARBA" id="ARBA00022519"/>
    </source>
</evidence>
<dbReference type="InterPro" id="IPR024961">
    <property type="entry name" value="T2SS_GspC_N"/>
</dbReference>
<keyword evidence="8 9" id="KW-0472">Membrane</keyword>
<feature type="domain" description="Type II secretion system protein GspC N-terminal" evidence="10">
    <location>
        <begin position="24"/>
        <end position="166"/>
    </location>
</feature>
<evidence type="ECO:0000256" key="6">
    <source>
        <dbReference type="ARBA" id="ARBA00022927"/>
    </source>
</evidence>
<keyword evidence="6" id="KW-0653">Protein transport</keyword>
<dbReference type="GO" id="GO:0005886">
    <property type="term" value="C:plasma membrane"/>
    <property type="evidence" value="ECO:0007669"/>
    <property type="project" value="UniProtKB-SubCell"/>
</dbReference>
<gene>
    <name evidence="11" type="ordered locus">Hbal_1452</name>
</gene>
<dbReference type="Proteomes" id="UP000002745">
    <property type="component" value="Chromosome"/>
</dbReference>
<keyword evidence="2" id="KW-0813">Transport</keyword>
<evidence type="ECO:0000256" key="8">
    <source>
        <dbReference type="ARBA" id="ARBA00023136"/>
    </source>
</evidence>
<dbReference type="EMBL" id="CP001678">
    <property type="protein sequence ID" value="ACT59141.1"/>
    <property type="molecule type" value="Genomic_DNA"/>
</dbReference>
<evidence type="ECO:0000256" key="5">
    <source>
        <dbReference type="ARBA" id="ARBA00022692"/>
    </source>
</evidence>
<comment type="subcellular location">
    <subcellularLocation>
        <location evidence="1">Cell inner membrane</location>
    </subcellularLocation>
</comment>
<evidence type="ECO:0000256" key="9">
    <source>
        <dbReference type="SAM" id="Phobius"/>
    </source>
</evidence>
<dbReference type="Gene3D" id="2.30.42.10">
    <property type="match status" value="1"/>
</dbReference>
<sequence>MSLSVSNLEMVSPLIQRVVRFLLVAFSIIAIAFVCARFFWLILAGIHGGVAMPSLSPAQLGRNNISAIDVSMLSRVTPFKTVQGEENIDLILEDHPDAPETELDITLNGVRADGQGSGVAFISTGKDIQKRYFVGDAVSGLQDVTVKSIYLDGVLLSRAGRVERLSNFHDENIGIKSLAAENKSVVRSTPDRAEILKTNSDERTETSIPIVVDTQFLDASMARSDIENLMNWARFEPVVFDGVNGVSVSPLNSQIFSQSGLQARDIVKAIDDFSLNETTDYEDLLDSLGKSSQVVIHIIRNGQPVRLTINVLD</sequence>
<keyword evidence="5 9" id="KW-0812">Transmembrane</keyword>
<protein>
    <recommendedName>
        <fullName evidence="10">Type II secretion system protein GspC N-terminal domain-containing protein</fullName>
    </recommendedName>
</protein>
<evidence type="ECO:0000256" key="7">
    <source>
        <dbReference type="ARBA" id="ARBA00022989"/>
    </source>
</evidence>
<dbReference type="Pfam" id="PF11356">
    <property type="entry name" value="T2SSC"/>
    <property type="match status" value="1"/>
</dbReference>
<evidence type="ECO:0000313" key="11">
    <source>
        <dbReference type="EMBL" id="ACT59141.1"/>
    </source>
</evidence>
<dbReference type="SUPFAM" id="SSF50156">
    <property type="entry name" value="PDZ domain-like"/>
    <property type="match status" value="1"/>
</dbReference>
<evidence type="ECO:0000259" key="10">
    <source>
        <dbReference type="Pfam" id="PF11356"/>
    </source>
</evidence>
<keyword evidence="3" id="KW-1003">Cell membrane</keyword>
<proteinExistence type="predicted"/>
<dbReference type="GO" id="GO:0015031">
    <property type="term" value="P:protein transport"/>
    <property type="evidence" value="ECO:0007669"/>
    <property type="project" value="UniProtKB-KW"/>
</dbReference>
<dbReference type="eggNOG" id="COG3031">
    <property type="taxonomic scope" value="Bacteria"/>
</dbReference>
<organism evidence="11 12">
    <name type="scientific">Hirschia baltica (strain ATCC 49814 / DSM 5838 / IFAM 1418)</name>
    <dbReference type="NCBI Taxonomy" id="582402"/>
    <lineage>
        <taxon>Bacteria</taxon>
        <taxon>Pseudomonadati</taxon>
        <taxon>Pseudomonadota</taxon>
        <taxon>Alphaproteobacteria</taxon>
        <taxon>Hyphomonadales</taxon>
        <taxon>Hyphomonadaceae</taxon>
        <taxon>Hirschia</taxon>
    </lineage>
</organism>